<organism evidence="2 3">
    <name type="scientific">Panicum virgatum</name>
    <name type="common">Blackwell switchgrass</name>
    <dbReference type="NCBI Taxonomy" id="38727"/>
    <lineage>
        <taxon>Eukaryota</taxon>
        <taxon>Viridiplantae</taxon>
        <taxon>Streptophyta</taxon>
        <taxon>Embryophyta</taxon>
        <taxon>Tracheophyta</taxon>
        <taxon>Spermatophyta</taxon>
        <taxon>Magnoliopsida</taxon>
        <taxon>Liliopsida</taxon>
        <taxon>Poales</taxon>
        <taxon>Poaceae</taxon>
        <taxon>PACMAD clade</taxon>
        <taxon>Panicoideae</taxon>
        <taxon>Panicodae</taxon>
        <taxon>Paniceae</taxon>
        <taxon>Panicinae</taxon>
        <taxon>Panicum</taxon>
        <taxon>Panicum sect. Hiantes</taxon>
    </lineage>
</organism>
<proteinExistence type="predicted"/>
<feature type="compositionally biased region" description="Basic and acidic residues" evidence="1">
    <location>
        <begin position="117"/>
        <end position="145"/>
    </location>
</feature>
<comment type="caution">
    <text evidence="2">The sequence shown here is derived from an EMBL/GenBank/DDBJ whole genome shotgun (WGS) entry which is preliminary data.</text>
</comment>
<keyword evidence="3" id="KW-1185">Reference proteome</keyword>
<feature type="region of interest" description="Disordered" evidence="1">
    <location>
        <begin position="1"/>
        <end position="25"/>
    </location>
</feature>
<accession>A0A8T0T2Y4</accession>
<gene>
    <name evidence="2" type="ORF">PVAP13_4NG076757</name>
</gene>
<dbReference type="AlphaFoldDB" id="A0A8T0T2Y4"/>
<evidence type="ECO:0000313" key="3">
    <source>
        <dbReference type="Proteomes" id="UP000823388"/>
    </source>
</evidence>
<dbReference type="EMBL" id="CM029044">
    <property type="protein sequence ID" value="KAG2605410.1"/>
    <property type="molecule type" value="Genomic_DNA"/>
</dbReference>
<protein>
    <submittedName>
        <fullName evidence="2">Uncharacterized protein</fullName>
    </submittedName>
</protein>
<evidence type="ECO:0000256" key="1">
    <source>
        <dbReference type="SAM" id="MobiDB-lite"/>
    </source>
</evidence>
<dbReference type="Proteomes" id="UP000823388">
    <property type="component" value="Chromosome 4N"/>
</dbReference>
<reference evidence="2" key="1">
    <citation type="submission" date="2020-05" db="EMBL/GenBank/DDBJ databases">
        <title>WGS assembly of Panicum virgatum.</title>
        <authorList>
            <person name="Lovell J.T."/>
            <person name="Jenkins J."/>
            <person name="Shu S."/>
            <person name="Juenger T.E."/>
            <person name="Schmutz J."/>
        </authorList>
    </citation>
    <scope>NUCLEOTIDE SEQUENCE</scope>
    <source>
        <strain evidence="2">AP13</strain>
    </source>
</reference>
<sequence length="145" mass="15860">MPPSASPQPASTVAPNWPPPLPLAVQPPACLCRRTQPAGLLGPGDWPTPSMMPLTRVLQPLLLARQHPRAGSSWSRHSGVEKGCAVRQGGGVRASLSMAERTRGRWGEGGGHQRRTAPPEREELEGSQREGRRRGREQQTEREER</sequence>
<evidence type="ECO:0000313" key="2">
    <source>
        <dbReference type="EMBL" id="KAG2605410.1"/>
    </source>
</evidence>
<feature type="region of interest" description="Disordered" evidence="1">
    <location>
        <begin position="67"/>
        <end position="145"/>
    </location>
</feature>
<name>A0A8T0T2Y4_PANVG</name>